<dbReference type="RefSeq" id="WP_268808793.1">
    <property type="nucleotide sequence ID" value="NZ_FNVT01000016.1"/>
</dbReference>
<keyword evidence="2" id="KW-1185">Reference proteome</keyword>
<dbReference type="Proteomes" id="UP000236732">
    <property type="component" value="Unassembled WGS sequence"/>
</dbReference>
<protein>
    <submittedName>
        <fullName evidence="1">Uncharacterized protein</fullName>
    </submittedName>
</protein>
<name>A0A1H6EUD9_9ACTN</name>
<organism evidence="1 2">
    <name type="scientific">Nonomuraea solani</name>
    <dbReference type="NCBI Taxonomy" id="1144553"/>
    <lineage>
        <taxon>Bacteria</taxon>
        <taxon>Bacillati</taxon>
        <taxon>Actinomycetota</taxon>
        <taxon>Actinomycetes</taxon>
        <taxon>Streptosporangiales</taxon>
        <taxon>Streptosporangiaceae</taxon>
        <taxon>Nonomuraea</taxon>
    </lineage>
</organism>
<dbReference type="AlphaFoldDB" id="A0A1H6EUD9"/>
<dbReference type="EMBL" id="FNVT01000016">
    <property type="protein sequence ID" value="SEH00565.1"/>
    <property type="molecule type" value="Genomic_DNA"/>
</dbReference>
<evidence type="ECO:0000313" key="1">
    <source>
        <dbReference type="EMBL" id="SEH00565.1"/>
    </source>
</evidence>
<reference evidence="1 2" key="1">
    <citation type="submission" date="2016-10" db="EMBL/GenBank/DDBJ databases">
        <authorList>
            <person name="de Groot N.N."/>
        </authorList>
    </citation>
    <scope>NUCLEOTIDE SEQUENCE [LARGE SCALE GENOMIC DNA]</scope>
    <source>
        <strain evidence="1 2">CGMCC 4.7037</strain>
    </source>
</reference>
<gene>
    <name evidence="1" type="ORF">SAMN05444920_116301</name>
</gene>
<proteinExistence type="predicted"/>
<evidence type="ECO:0000313" key="2">
    <source>
        <dbReference type="Proteomes" id="UP000236732"/>
    </source>
</evidence>
<accession>A0A1H6EUD9</accession>
<sequence length="42" mass="4574">MTEPLAAAVRDNAAWCDLMCRAHGRPGTFTGRAWTNSARTPL</sequence>